<organism evidence="15 16">
    <name type="scientific">Petrolisthes manimaculis</name>
    <dbReference type="NCBI Taxonomy" id="1843537"/>
    <lineage>
        <taxon>Eukaryota</taxon>
        <taxon>Metazoa</taxon>
        <taxon>Ecdysozoa</taxon>
        <taxon>Arthropoda</taxon>
        <taxon>Crustacea</taxon>
        <taxon>Multicrustacea</taxon>
        <taxon>Malacostraca</taxon>
        <taxon>Eumalacostraca</taxon>
        <taxon>Eucarida</taxon>
        <taxon>Decapoda</taxon>
        <taxon>Pleocyemata</taxon>
        <taxon>Anomura</taxon>
        <taxon>Galatheoidea</taxon>
        <taxon>Porcellanidae</taxon>
        <taxon>Petrolisthes</taxon>
    </lineage>
</organism>
<protein>
    <recommendedName>
        <fullName evidence="14">Cyclin-like domain-containing protein</fullName>
    </recommendedName>
</protein>
<dbReference type="Proteomes" id="UP001292094">
    <property type="component" value="Unassembled WGS sequence"/>
</dbReference>
<feature type="compositionally biased region" description="Basic residues" evidence="13">
    <location>
        <begin position="212"/>
        <end position="221"/>
    </location>
</feature>
<keyword evidence="16" id="KW-1185">Reference proteome</keyword>
<evidence type="ECO:0000256" key="3">
    <source>
        <dbReference type="ARBA" id="ARBA00006060"/>
    </source>
</evidence>
<dbReference type="AlphaFoldDB" id="A0AAE1P5K3"/>
<gene>
    <name evidence="15" type="ORF">Pmani_026223</name>
</gene>
<comment type="similarity">
    <text evidence="3">Belongs to the TMEM11 family.</text>
</comment>
<dbReference type="InterPro" id="IPR013763">
    <property type="entry name" value="Cyclin-like_dom"/>
</dbReference>
<dbReference type="GO" id="GO:0005743">
    <property type="term" value="C:mitochondrial inner membrane"/>
    <property type="evidence" value="ECO:0007669"/>
    <property type="project" value="UniProtKB-SubCell"/>
</dbReference>
<comment type="similarity">
    <text evidence="12">Belongs to the cyclin family.</text>
</comment>
<dbReference type="InterPro" id="IPR048258">
    <property type="entry name" value="Cyclins_cyclin-box"/>
</dbReference>
<feature type="domain" description="Cyclin-like" evidence="14">
    <location>
        <begin position="478"/>
        <end position="562"/>
    </location>
</feature>
<evidence type="ECO:0000256" key="11">
    <source>
        <dbReference type="ARBA" id="ARBA00023306"/>
    </source>
</evidence>
<keyword evidence="7" id="KW-1133">Transmembrane helix</keyword>
<sequence>MSEDEDRDPGSRIAIIREVYDSDSAHETFELELERALERGVPTIVIEPTTLGDETARWIAVGNCLHKTAVLAGFGAMSAGLIWHDTAFLCVPLGTLSLFCTGVYTASWQFDPCCKYQVECDSNRLSRLPLQSLSSASPVVLAEAEEGKEIFQHDLLYLIKGDQSINKLMAGSWVWQGSQQQVYSGGEAGTHNLYHQHQHQQQQQQQHYSLATHHHHHQHHQHVPQPQPCYCSFNFGNTIGYAPLATSYATCVPTSCVGVGIPLLKRPAVPHHQQQLQPAIMGHVNSTPEKSESQEPQWNQMEENEERDQESKPKRRCLSIITPATINQGVKNPHRENNEPNEAKEDYQQATREYNDINGSKLVRSRRMTRRVGGKRTPQPYQRRKGRPAVHKRPSIQSSVLHVPVGFSLLVMLDGSQRVCRAEAAIHQKQRYNLASDYEEDVMQYMLEVEGRHHRGGDRAFLDTHPTVTQRNRAILVDWIIQVQTYLGLKQETLYQTVALVDRVLSIRRVALNKLQLLSVTALFIVAKMEESQPLKPLDLLNLTLNSYTLEEMLSLERQVLCVLEFDLTYADPTIFLNYFLHLTCSEEDALVVECAGFVLELVMIERWPLLTRPSLLAAAAVHSATSAIHPVISSVLDSSVCYNTLSPIILLMPTYFCLSEEDIISTSLRLLEALANRRNLPFKSVEEKYSSHSQHSGVGVDKSLQPSSLLHVLQQVRSHLVTLKAAPATVVITKPTYKVETDSVDHVNSITDSTYVEYSEGSEVLI</sequence>
<evidence type="ECO:0000256" key="6">
    <source>
        <dbReference type="ARBA" id="ARBA00022792"/>
    </source>
</evidence>
<dbReference type="SUPFAM" id="SSF47954">
    <property type="entry name" value="Cyclin-like"/>
    <property type="match status" value="2"/>
</dbReference>
<comment type="caution">
    <text evidence="15">The sequence shown here is derived from an EMBL/GenBank/DDBJ whole genome shotgun (WGS) entry which is preliminary data.</text>
</comment>
<keyword evidence="9" id="KW-0496">Mitochondrion</keyword>
<keyword evidence="4" id="KW-0132">Cell division</keyword>
<evidence type="ECO:0000256" key="1">
    <source>
        <dbReference type="ARBA" id="ARBA00002812"/>
    </source>
</evidence>
<feature type="region of interest" description="Disordered" evidence="13">
    <location>
        <begin position="195"/>
        <end position="221"/>
    </location>
</feature>
<keyword evidence="8 12" id="KW-0195">Cyclin</keyword>
<accession>A0AAE1P5K3</accession>
<feature type="compositionally biased region" description="Basic residues" evidence="13">
    <location>
        <begin position="382"/>
        <end position="394"/>
    </location>
</feature>
<comment type="function">
    <text evidence="1">Plays a role in mitochondrial morphogenesis.</text>
</comment>
<evidence type="ECO:0000313" key="16">
    <source>
        <dbReference type="Proteomes" id="UP001292094"/>
    </source>
</evidence>
<feature type="region of interest" description="Disordered" evidence="13">
    <location>
        <begin position="366"/>
        <end position="395"/>
    </location>
</feature>
<dbReference type="GO" id="GO:0051301">
    <property type="term" value="P:cell division"/>
    <property type="evidence" value="ECO:0007669"/>
    <property type="project" value="UniProtKB-KW"/>
</dbReference>
<dbReference type="InterPro" id="IPR026120">
    <property type="entry name" value="TMEM11"/>
</dbReference>
<feature type="region of interest" description="Disordered" evidence="13">
    <location>
        <begin position="284"/>
        <end position="347"/>
    </location>
</feature>
<keyword evidence="5" id="KW-0812">Transmembrane</keyword>
<dbReference type="InterPro" id="IPR006671">
    <property type="entry name" value="Cyclin_N"/>
</dbReference>
<dbReference type="EMBL" id="JAWZYT010002853">
    <property type="protein sequence ID" value="KAK4301636.1"/>
    <property type="molecule type" value="Genomic_DNA"/>
</dbReference>
<evidence type="ECO:0000256" key="7">
    <source>
        <dbReference type="ARBA" id="ARBA00022989"/>
    </source>
</evidence>
<evidence type="ECO:0000256" key="2">
    <source>
        <dbReference type="ARBA" id="ARBA00004448"/>
    </source>
</evidence>
<keyword evidence="6" id="KW-0999">Mitochondrion inner membrane</keyword>
<dbReference type="Pfam" id="PF14972">
    <property type="entry name" value="Mito_morph_reg"/>
    <property type="match status" value="1"/>
</dbReference>
<dbReference type="Gene3D" id="1.10.472.10">
    <property type="entry name" value="Cyclin-like"/>
    <property type="match status" value="2"/>
</dbReference>
<evidence type="ECO:0000256" key="9">
    <source>
        <dbReference type="ARBA" id="ARBA00023128"/>
    </source>
</evidence>
<evidence type="ECO:0000256" key="5">
    <source>
        <dbReference type="ARBA" id="ARBA00022692"/>
    </source>
</evidence>
<dbReference type="InterPro" id="IPR036915">
    <property type="entry name" value="Cyclin-like_sf"/>
</dbReference>
<dbReference type="PANTHER" id="PTHR15099:SF2">
    <property type="entry name" value="TRANSMEMBRANE PROTEIN 11, MITOCHONDRIAL"/>
    <property type="match status" value="1"/>
</dbReference>
<reference evidence="15" key="1">
    <citation type="submission" date="2023-11" db="EMBL/GenBank/DDBJ databases">
        <title>Genome assemblies of two species of porcelain crab, Petrolisthes cinctipes and Petrolisthes manimaculis (Anomura: Porcellanidae).</title>
        <authorList>
            <person name="Angst P."/>
        </authorList>
    </citation>
    <scope>NUCLEOTIDE SEQUENCE</scope>
    <source>
        <strain evidence="15">PB745_02</strain>
        <tissue evidence="15">Gill</tissue>
    </source>
</reference>
<feature type="compositionally biased region" description="Basic and acidic residues" evidence="13">
    <location>
        <begin position="333"/>
        <end position="347"/>
    </location>
</feature>
<evidence type="ECO:0000256" key="13">
    <source>
        <dbReference type="SAM" id="MobiDB-lite"/>
    </source>
</evidence>
<keyword evidence="10" id="KW-0472">Membrane</keyword>
<dbReference type="PROSITE" id="PS00292">
    <property type="entry name" value="CYCLINS"/>
    <property type="match status" value="1"/>
</dbReference>
<comment type="subcellular location">
    <subcellularLocation>
        <location evidence="2">Mitochondrion inner membrane</location>
        <topology evidence="2">Multi-pass membrane protein</topology>
    </subcellularLocation>
</comment>
<dbReference type="Pfam" id="PF00134">
    <property type="entry name" value="Cyclin_N"/>
    <property type="match status" value="1"/>
</dbReference>
<evidence type="ECO:0000259" key="14">
    <source>
        <dbReference type="SMART" id="SM00385"/>
    </source>
</evidence>
<dbReference type="GO" id="GO:0000278">
    <property type="term" value="P:mitotic cell cycle"/>
    <property type="evidence" value="ECO:0007669"/>
    <property type="project" value="UniProtKB-ARBA"/>
</dbReference>
<feature type="compositionally biased region" description="Polar residues" evidence="13">
    <location>
        <begin position="284"/>
        <end position="301"/>
    </location>
</feature>
<evidence type="ECO:0000313" key="15">
    <source>
        <dbReference type="EMBL" id="KAK4301636.1"/>
    </source>
</evidence>
<evidence type="ECO:0000256" key="4">
    <source>
        <dbReference type="ARBA" id="ARBA00022618"/>
    </source>
</evidence>
<dbReference type="FunFam" id="1.10.472.10:FF:000057">
    <property type="entry name" value="Cyclin N-terminal domain containing 2"/>
    <property type="match status" value="1"/>
</dbReference>
<evidence type="ECO:0000256" key="8">
    <source>
        <dbReference type="ARBA" id="ARBA00023127"/>
    </source>
</evidence>
<dbReference type="Pfam" id="PF02984">
    <property type="entry name" value="Cyclin_C"/>
    <property type="match status" value="1"/>
</dbReference>
<proteinExistence type="inferred from homology"/>
<dbReference type="SMART" id="SM00385">
    <property type="entry name" value="CYCLIN"/>
    <property type="match status" value="1"/>
</dbReference>
<name>A0AAE1P5K3_9EUCA</name>
<dbReference type="PANTHER" id="PTHR15099">
    <property type="entry name" value="PROTEIN PM1"/>
    <property type="match status" value="1"/>
</dbReference>
<dbReference type="GO" id="GO:0007007">
    <property type="term" value="P:inner mitochondrial membrane organization"/>
    <property type="evidence" value="ECO:0007669"/>
    <property type="project" value="TreeGrafter"/>
</dbReference>
<keyword evidence="11" id="KW-0131">Cell cycle</keyword>
<dbReference type="InterPro" id="IPR004367">
    <property type="entry name" value="Cyclin_C-dom"/>
</dbReference>
<evidence type="ECO:0000256" key="10">
    <source>
        <dbReference type="ARBA" id="ARBA00023136"/>
    </source>
</evidence>
<evidence type="ECO:0000256" key="12">
    <source>
        <dbReference type="RuleBase" id="RU000383"/>
    </source>
</evidence>